<evidence type="ECO:0000256" key="3">
    <source>
        <dbReference type="ARBA" id="ARBA00022801"/>
    </source>
</evidence>
<dbReference type="AlphaFoldDB" id="A0A151IT88"/>
<dbReference type="STRING" id="471704.A0A151IT88"/>
<evidence type="ECO:0000313" key="6">
    <source>
        <dbReference type="Proteomes" id="UP000078492"/>
    </source>
</evidence>
<gene>
    <name evidence="5" type="ORF">ALC57_17639</name>
</gene>
<organism evidence="5 6">
    <name type="scientific">Trachymyrmex cornetzi</name>
    <dbReference type="NCBI Taxonomy" id="471704"/>
    <lineage>
        <taxon>Eukaryota</taxon>
        <taxon>Metazoa</taxon>
        <taxon>Ecdysozoa</taxon>
        <taxon>Arthropoda</taxon>
        <taxon>Hexapoda</taxon>
        <taxon>Insecta</taxon>
        <taxon>Pterygota</taxon>
        <taxon>Neoptera</taxon>
        <taxon>Endopterygota</taxon>
        <taxon>Hymenoptera</taxon>
        <taxon>Apocrita</taxon>
        <taxon>Aculeata</taxon>
        <taxon>Formicoidea</taxon>
        <taxon>Formicidae</taxon>
        <taxon>Myrmicinae</taxon>
        <taxon>Trachymyrmex</taxon>
    </lineage>
</organism>
<keyword evidence="3" id="KW-0378">Hydrolase</keyword>
<dbReference type="GO" id="GO:0006508">
    <property type="term" value="P:proteolysis"/>
    <property type="evidence" value="ECO:0007669"/>
    <property type="project" value="UniProtKB-KW"/>
</dbReference>
<keyword evidence="2" id="KW-0645">Protease</keyword>
<keyword evidence="6" id="KW-1185">Reference proteome</keyword>
<dbReference type="Pfam" id="PF02902">
    <property type="entry name" value="Peptidase_C48"/>
    <property type="match status" value="1"/>
</dbReference>
<sequence length="185" mass="21028">IVIVHPRQSIVYFDSLCGNPNADILNGICNFVPEHLKIISWNDWTLYIPQDVPSQIINNDVGGNCGVHVCTWAYIIASDSYTKFSEDDMSAARKGIAKCLANSISNKRIENKIIKSRQLILESNEKEIPSEKFNLNKLNKSENIPFHFENTVESAASLYFILKNKALQLKTRMQKKHTSKETKTK</sequence>
<dbReference type="InterPro" id="IPR038765">
    <property type="entry name" value="Papain-like_cys_pep_sf"/>
</dbReference>
<dbReference type="InterPro" id="IPR003653">
    <property type="entry name" value="Peptidase_C48_C"/>
</dbReference>
<evidence type="ECO:0000256" key="2">
    <source>
        <dbReference type="ARBA" id="ARBA00022670"/>
    </source>
</evidence>
<dbReference type="Gene3D" id="3.40.395.10">
    <property type="entry name" value="Adenoviral Proteinase, Chain A"/>
    <property type="match status" value="1"/>
</dbReference>
<evidence type="ECO:0000259" key="4">
    <source>
        <dbReference type="Pfam" id="PF02902"/>
    </source>
</evidence>
<dbReference type="GO" id="GO:0008234">
    <property type="term" value="F:cysteine-type peptidase activity"/>
    <property type="evidence" value="ECO:0007669"/>
    <property type="project" value="InterPro"/>
</dbReference>
<comment type="similarity">
    <text evidence="1">Belongs to the peptidase C48 family.</text>
</comment>
<proteinExistence type="inferred from homology"/>
<evidence type="ECO:0000313" key="5">
    <source>
        <dbReference type="EMBL" id="KYN10224.1"/>
    </source>
</evidence>
<protein>
    <recommendedName>
        <fullName evidence="4">Ubiquitin-like protease family profile domain-containing protein</fullName>
    </recommendedName>
</protein>
<reference evidence="5 6" key="1">
    <citation type="submission" date="2015-09" db="EMBL/GenBank/DDBJ databases">
        <title>Trachymyrmex cornetzi WGS genome.</title>
        <authorList>
            <person name="Nygaard S."/>
            <person name="Hu H."/>
            <person name="Boomsma J."/>
            <person name="Zhang G."/>
        </authorList>
    </citation>
    <scope>NUCLEOTIDE SEQUENCE [LARGE SCALE GENOMIC DNA]</scope>
    <source>
        <strain evidence="5">Tcor2-1</strain>
        <tissue evidence="5">Whole body</tissue>
    </source>
</reference>
<feature type="non-terminal residue" evidence="5">
    <location>
        <position position="1"/>
    </location>
</feature>
<evidence type="ECO:0000256" key="1">
    <source>
        <dbReference type="ARBA" id="ARBA00005234"/>
    </source>
</evidence>
<dbReference type="EMBL" id="KQ981022">
    <property type="protein sequence ID" value="KYN10224.1"/>
    <property type="molecule type" value="Genomic_DNA"/>
</dbReference>
<name>A0A151IT88_9HYME</name>
<feature type="domain" description="Ubiquitin-like protease family profile" evidence="4">
    <location>
        <begin position="1"/>
        <end position="99"/>
    </location>
</feature>
<dbReference type="SUPFAM" id="SSF54001">
    <property type="entry name" value="Cysteine proteinases"/>
    <property type="match status" value="1"/>
</dbReference>
<accession>A0A151IT88</accession>
<dbReference type="Proteomes" id="UP000078492">
    <property type="component" value="Unassembled WGS sequence"/>
</dbReference>